<name>A0A1S7FTB7_9LIST</name>
<feature type="domain" description="VanZ-like" evidence="2">
    <location>
        <begin position="39"/>
        <end position="178"/>
    </location>
</feature>
<gene>
    <name evidence="4" type="ORF">HB943_03255</name>
    <name evidence="3" type="ORF">UE46_06080</name>
</gene>
<keyword evidence="1" id="KW-0472">Membrane</keyword>
<reference evidence="4 6" key="3">
    <citation type="submission" date="2020-03" db="EMBL/GenBank/DDBJ databases">
        <title>Soil Listeria distribution.</title>
        <authorList>
            <person name="Liao J."/>
            <person name="Wiedmann M."/>
        </authorList>
    </citation>
    <scope>NUCLEOTIDE SEQUENCE [LARGE SCALE GENOMIC DNA]</scope>
    <source>
        <strain evidence="4 6">FSL L7-1523</strain>
    </source>
</reference>
<feature type="transmembrane region" description="Helical" evidence="1">
    <location>
        <begin position="96"/>
        <end position="116"/>
    </location>
</feature>
<keyword evidence="1" id="KW-1133">Transmembrane helix</keyword>
<sequence length="190" mass="22020">MLTAKFILLIAPIIYVFFLIRWIRKKEPIEKIVFKSCMFMYATGVVGYTMFPIMTNSMLIEDTRILRDGATGINIIPFATVWDIYIYSGDLDVSQAIFQVVANIIMFIPLGCLYPLCSKYKVSWKRMFLLALTLSMSIELLQLLQNILYQAAFKYVDIDDLIWNVSGGMIGYALFRICKPLFQKLNVYHF</sequence>
<dbReference type="InterPro" id="IPR053150">
    <property type="entry name" value="Teicoplanin_resist-assoc"/>
</dbReference>
<dbReference type="EMBL" id="JAARRL010000003">
    <property type="protein sequence ID" value="MBC1499607.1"/>
    <property type="molecule type" value="Genomic_DNA"/>
</dbReference>
<evidence type="ECO:0000313" key="3">
    <source>
        <dbReference type="EMBL" id="AQY50643.1"/>
    </source>
</evidence>
<dbReference type="PANTHER" id="PTHR36834:SF1">
    <property type="entry name" value="INTEGRAL MEMBRANE PROTEIN"/>
    <property type="match status" value="1"/>
</dbReference>
<dbReference type="EMBL" id="CP011102">
    <property type="protein sequence ID" value="AQY50643.1"/>
    <property type="molecule type" value="Genomic_DNA"/>
</dbReference>
<dbReference type="Proteomes" id="UP000564536">
    <property type="component" value="Unassembled WGS sequence"/>
</dbReference>
<reference evidence="5" key="2">
    <citation type="submission" date="2015-03" db="EMBL/GenBank/DDBJ databases">
        <authorList>
            <person name="Ferrari E."/>
            <person name="Walter M.C."/>
            <person name="Huptas C."/>
            <person name="Scherer S."/>
            <person name="Mueller-Herbst S."/>
        </authorList>
    </citation>
    <scope>NUCLEOTIDE SEQUENCE [LARGE SCALE GENOMIC DNA]</scope>
    <source>
        <strain evidence="5">LWP01</strain>
    </source>
</reference>
<reference evidence="3" key="1">
    <citation type="submission" date="2015-03" db="EMBL/GenBank/DDBJ databases">
        <authorList>
            <person name="Murphy D."/>
        </authorList>
    </citation>
    <scope>NUCLEOTIDE SEQUENCE [LARGE SCALE GENOMIC DNA]</scope>
    <source>
        <strain evidence="3">WS 4560</strain>
    </source>
</reference>
<evidence type="ECO:0000313" key="4">
    <source>
        <dbReference type="EMBL" id="MBC1499607.1"/>
    </source>
</evidence>
<dbReference type="Proteomes" id="UP000223060">
    <property type="component" value="Chromosome"/>
</dbReference>
<feature type="transmembrane region" description="Helical" evidence="1">
    <location>
        <begin position="32"/>
        <end position="51"/>
    </location>
</feature>
<dbReference type="Pfam" id="PF04892">
    <property type="entry name" value="VanZ"/>
    <property type="match status" value="1"/>
</dbReference>
<keyword evidence="1" id="KW-0812">Transmembrane</keyword>
<protein>
    <submittedName>
        <fullName evidence="4">VanZ family protein</fullName>
    </submittedName>
</protein>
<organism evidence="3 5">
    <name type="scientific">Listeria weihenstephanensis</name>
    <dbReference type="NCBI Taxonomy" id="1006155"/>
    <lineage>
        <taxon>Bacteria</taxon>
        <taxon>Bacillati</taxon>
        <taxon>Bacillota</taxon>
        <taxon>Bacilli</taxon>
        <taxon>Bacillales</taxon>
        <taxon>Listeriaceae</taxon>
        <taxon>Listeria</taxon>
    </lineage>
</organism>
<keyword evidence="5" id="KW-1185">Reference proteome</keyword>
<evidence type="ECO:0000259" key="2">
    <source>
        <dbReference type="Pfam" id="PF04892"/>
    </source>
</evidence>
<dbReference type="AlphaFoldDB" id="A0A1S7FTB7"/>
<dbReference type="KEGG" id="lwi:UE46_06080"/>
<proteinExistence type="predicted"/>
<feature type="transmembrane region" description="Helical" evidence="1">
    <location>
        <begin position="6"/>
        <end position="23"/>
    </location>
</feature>
<evidence type="ECO:0000313" key="5">
    <source>
        <dbReference type="Proteomes" id="UP000223060"/>
    </source>
</evidence>
<evidence type="ECO:0000313" key="6">
    <source>
        <dbReference type="Proteomes" id="UP000564536"/>
    </source>
</evidence>
<dbReference type="RefSeq" id="WP_036063033.1">
    <property type="nucleotide sequence ID" value="NZ_CP011102.1"/>
</dbReference>
<dbReference type="PANTHER" id="PTHR36834">
    <property type="entry name" value="MEMBRANE PROTEIN-RELATED"/>
    <property type="match status" value="1"/>
</dbReference>
<accession>A0A1S7FTB7</accession>
<dbReference type="InterPro" id="IPR006976">
    <property type="entry name" value="VanZ-like"/>
</dbReference>
<evidence type="ECO:0000256" key="1">
    <source>
        <dbReference type="SAM" id="Phobius"/>
    </source>
</evidence>